<proteinExistence type="predicted"/>
<dbReference type="Proteomes" id="UP001215598">
    <property type="component" value="Unassembled WGS sequence"/>
</dbReference>
<reference evidence="1" key="1">
    <citation type="submission" date="2023-03" db="EMBL/GenBank/DDBJ databases">
        <title>Massive genome expansion in bonnet fungi (Mycena s.s.) driven by repeated elements and novel gene families across ecological guilds.</title>
        <authorList>
            <consortium name="Lawrence Berkeley National Laboratory"/>
            <person name="Harder C.B."/>
            <person name="Miyauchi S."/>
            <person name="Viragh M."/>
            <person name="Kuo A."/>
            <person name="Thoen E."/>
            <person name="Andreopoulos B."/>
            <person name="Lu D."/>
            <person name="Skrede I."/>
            <person name="Drula E."/>
            <person name="Henrissat B."/>
            <person name="Morin E."/>
            <person name="Kohler A."/>
            <person name="Barry K."/>
            <person name="LaButti K."/>
            <person name="Morin E."/>
            <person name="Salamov A."/>
            <person name="Lipzen A."/>
            <person name="Mereny Z."/>
            <person name="Hegedus B."/>
            <person name="Baldrian P."/>
            <person name="Stursova M."/>
            <person name="Weitz H."/>
            <person name="Taylor A."/>
            <person name="Grigoriev I.V."/>
            <person name="Nagy L.G."/>
            <person name="Martin F."/>
            <person name="Kauserud H."/>
        </authorList>
    </citation>
    <scope>NUCLEOTIDE SEQUENCE</scope>
    <source>
        <strain evidence="1">CBHHK182m</strain>
    </source>
</reference>
<keyword evidence="2" id="KW-1185">Reference proteome</keyword>
<protein>
    <recommendedName>
        <fullName evidence="3">F-box domain-containing protein</fullName>
    </recommendedName>
</protein>
<dbReference type="Gene3D" id="3.80.10.10">
    <property type="entry name" value="Ribonuclease Inhibitor"/>
    <property type="match status" value="1"/>
</dbReference>
<dbReference type="InterPro" id="IPR032675">
    <property type="entry name" value="LRR_dom_sf"/>
</dbReference>
<evidence type="ECO:0000313" key="1">
    <source>
        <dbReference type="EMBL" id="KAJ7778257.1"/>
    </source>
</evidence>
<comment type="caution">
    <text evidence="1">The sequence shown here is derived from an EMBL/GenBank/DDBJ whole genome shotgun (WGS) entry which is preliminary data.</text>
</comment>
<dbReference type="EMBL" id="JARKIB010000007">
    <property type="protein sequence ID" value="KAJ7778257.1"/>
    <property type="molecule type" value="Genomic_DNA"/>
</dbReference>
<name>A0AAD7NWN0_9AGAR</name>
<accession>A0AAD7NWN0</accession>
<evidence type="ECO:0008006" key="3">
    <source>
        <dbReference type="Google" id="ProtNLM"/>
    </source>
</evidence>
<evidence type="ECO:0000313" key="2">
    <source>
        <dbReference type="Proteomes" id="UP001215598"/>
    </source>
</evidence>
<dbReference type="AlphaFoldDB" id="A0AAD7NWN0"/>
<organism evidence="1 2">
    <name type="scientific">Mycena metata</name>
    <dbReference type="NCBI Taxonomy" id="1033252"/>
    <lineage>
        <taxon>Eukaryota</taxon>
        <taxon>Fungi</taxon>
        <taxon>Dikarya</taxon>
        <taxon>Basidiomycota</taxon>
        <taxon>Agaricomycotina</taxon>
        <taxon>Agaricomycetes</taxon>
        <taxon>Agaricomycetidae</taxon>
        <taxon>Agaricales</taxon>
        <taxon>Marasmiineae</taxon>
        <taxon>Mycenaceae</taxon>
        <taxon>Mycena</taxon>
    </lineage>
</organism>
<gene>
    <name evidence="1" type="ORF">B0H16DRAFT_881722</name>
</gene>
<sequence>MRQDRATIPLVCRSWRSMTSQIVLEYLRITSIPQLRAIVESLEEAQRGTLPFHGEWVQRIDFRISEPLTTSPDLIPRLLRCTPNLMIYVNQNGSDDRPEAKTPSAVLEALAQHCGASLRRVEWSHVGEAPTWRDLADLCHRAPHLRTLRLTWIFSYRESFSKVLELPALRTLSLGLIPDPIDTLVDLPSSWDPLLEYFAAHPESLPLLRRFDIEIFPSNLSFFQVHGHKIRAFRTTNWSKPPMLPSTLPLLSNLETLCLTQSTEYVTLPPSHNTLRRICVAPFMDEQIMVPPRFFSAAVLTPLESLLLSIDSTQLPRLEEVRLRNIGILMNLVHEPLWLLKWAKRWHFKGVKFCDMHGRSFRDFTTDNDPLLTAVRG</sequence>